<accession>A8WMV7</accession>
<dbReference type="PANTHER" id="PTHR11920">
    <property type="entry name" value="GUANYLYL CYCLASE"/>
    <property type="match status" value="1"/>
</dbReference>
<evidence type="ECO:0000259" key="13">
    <source>
        <dbReference type="PROSITE" id="PS50011"/>
    </source>
</evidence>
<evidence type="ECO:0000256" key="4">
    <source>
        <dbReference type="ARBA" id="ARBA00022692"/>
    </source>
</evidence>
<evidence type="ECO:0000256" key="10">
    <source>
        <dbReference type="ARBA" id="ARBA00023293"/>
    </source>
</evidence>
<evidence type="ECO:0000256" key="3">
    <source>
        <dbReference type="ARBA" id="ARBA00012202"/>
    </source>
</evidence>
<feature type="domain" description="Guanylate cyclase" evidence="14">
    <location>
        <begin position="841"/>
        <end position="971"/>
    </location>
</feature>
<evidence type="ECO:0000256" key="1">
    <source>
        <dbReference type="ARBA" id="ARBA00001436"/>
    </source>
</evidence>
<sequence>MWQVPFLFSLFFFQQFQCFRIGHLEYENSNETKILEICMKTAGTRKQHTLISLPSCHNFNGLENAANLNYQYAVDLLIGAACDEETQTVSRLALRWHKLYLSSAPLSTKEKEGTTIALKPHSLAGTAEVILAVCKSMKWKEIGLIYSDETKYTAHAIYDMLAEKEEEDIKINVFLQTDGTMNTYTILHSARVLISFLSTSDLSRFVKTLKDKAFRPLEFSIIHVDCYKSETTEFYTHLDQKASEETNPISAARLRKLHRHVALLRNSHDDKGNMEEFATKHGMIPSHTLYKALILCDGLQLLSDYKPLSDNLTIVQQQPTLWEHVTNTEIHGYSGPMFIGSDGVRLPYYEMFMWRDGKTQHVASVRPRESEFCEKEKMSNESKNCYEITRTIPFGQLLDDLPPYSSDCGYDNNLCSDFHVFMIAAIVFSILLIPMAIAFYLQRKEHLIQQMPWRVPLDTINFDDSRNGRLLSVSRRVSTVSTARASYSSIFSANVSEHAHVNKQKVSIKRYVQRRPITFTRQEMEMLNQLKYMSHTNINPFTGICFNQGSELIVMWQFTARYSLEDLIFGKEQKFGRNFQSTFIKHIMHGINFIHNSSIKVHGTLYLSNCVVDSYWVVKLTDFGIKNILKERMHHKELAPNSSFDIDAIHYKYLQLAPEHLSSLLEKHEEPMGTVEGDIYQLAMVIYQILFYMKPFAERQEDIKAVKKLFFLELATLLSNQSTAPLHPKVPEGNSFTMRLLSIIQQCWLYKPAARPTLIKITDAVNREFGQDVKGTLIDQMIEMIDEYSANLEHIVAERTRELEQDMATTENLLYQLLPKSIADSIRSGKSVVPEQHSSVSLLVVDVCQFTKFCEAFIPVHILETLQELYSSFDYIVQKNKAFKVENVGDAYLICSGIPEMTACRHLREVSKISLKLQEFMKTFTVRHRPSHILQIKMGITSGAVAAGILGSIAPRFCIFGDTVNMACRMASTGLPGTIQLSELTANTMMEKFPSFIIEERGMIDVKVSSEQLDFLPGKGTCLTFWLTGEKDQMRRQSSRSSCISHSQIKFEIEEANKTNNQFLKV</sequence>
<protein>
    <recommendedName>
        <fullName evidence="3">guanylate cyclase</fullName>
        <ecNumber evidence="3">4.6.1.2</ecNumber>
    </recommendedName>
</protein>
<dbReference type="Gene3D" id="3.30.70.1230">
    <property type="entry name" value="Nucleotide cyclase"/>
    <property type="match status" value="1"/>
</dbReference>
<dbReference type="eggNOG" id="KOG1023">
    <property type="taxonomic scope" value="Eukaryota"/>
</dbReference>
<dbReference type="InterPro" id="IPR001828">
    <property type="entry name" value="ANF_lig-bd_rcpt"/>
</dbReference>
<dbReference type="FunFam" id="3.30.70.1230:FF:000106">
    <property type="entry name" value="Guanylate cyclase"/>
    <property type="match status" value="1"/>
</dbReference>
<dbReference type="PROSITE" id="PS50125">
    <property type="entry name" value="GUANYLATE_CYCLASE_2"/>
    <property type="match status" value="1"/>
</dbReference>
<feature type="transmembrane region" description="Helical" evidence="11">
    <location>
        <begin position="418"/>
        <end position="441"/>
    </location>
</feature>
<dbReference type="Pfam" id="PF00069">
    <property type="entry name" value="Pkinase"/>
    <property type="match status" value="1"/>
</dbReference>
<name>A8WMV7_CAEBR</name>
<dbReference type="PANTHER" id="PTHR11920:SF255">
    <property type="entry name" value="RECEPTOR-TYPE GUANYLATE CYCLASE GCY-25"/>
    <property type="match status" value="1"/>
</dbReference>
<evidence type="ECO:0000256" key="6">
    <source>
        <dbReference type="ARBA" id="ARBA00022989"/>
    </source>
</evidence>
<dbReference type="STRING" id="6238.A8WMV7"/>
<dbReference type="WormBase" id="CBG00346">
    <property type="protein sequence ID" value="CBP43053"/>
    <property type="gene ID" value="WBGene00023749"/>
    <property type="gene designation" value="Cbr-gcy-25"/>
</dbReference>
<evidence type="ECO:0000259" key="14">
    <source>
        <dbReference type="PROSITE" id="PS50125"/>
    </source>
</evidence>
<evidence type="ECO:0000256" key="12">
    <source>
        <dbReference type="SAM" id="SignalP"/>
    </source>
</evidence>
<keyword evidence="4 11" id="KW-0812">Transmembrane</keyword>
<dbReference type="EC" id="4.6.1.2" evidence="3"/>
<comment type="catalytic activity">
    <reaction evidence="1">
        <text>GTP = 3',5'-cyclic GMP + diphosphate</text>
        <dbReference type="Rhea" id="RHEA:13665"/>
        <dbReference type="ChEBI" id="CHEBI:33019"/>
        <dbReference type="ChEBI" id="CHEBI:37565"/>
        <dbReference type="ChEBI" id="CHEBI:57746"/>
        <dbReference type="EC" id="4.6.1.2"/>
    </reaction>
</comment>
<keyword evidence="9" id="KW-0456">Lyase</keyword>
<dbReference type="Gene3D" id="3.40.50.2300">
    <property type="match status" value="2"/>
</dbReference>
<dbReference type="Pfam" id="PF00211">
    <property type="entry name" value="Guanylate_cyc"/>
    <property type="match status" value="1"/>
</dbReference>
<keyword evidence="6 11" id="KW-1133">Transmembrane helix</keyword>
<reference evidence="15 16" key="1">
    <citation type="journal article" date="2003" name="PLoS Biol.">
        <title>The genome sequence of Caenorhabditis briggsae: a platform for comparative genomics.</title>
        <authorList>
            <person name="Stein L.D."/>
            <person name="Bao Z."/>
            <person name="Blasiar D."/>
            <person name="Blumenthal T."/>
            <person name="Brent M.R."/>
            <person name="Chen N."/>
            <person name="Chinwalla A."/>
            <person name="Clarke L."/>
            <person name="Clee C."/>
            <person name="Coghlan A."/>
            <person name="Coulson A."/>
            <person name="D'Eustachio P."/>
            <person name="Fitch D.H."/>
            <person name="Fulton L.A."/>
            <person name="Fulton R.E."/>
            <person name="Griffiths-Jones S."/>
            <person name="Harris T.W."/>
            <person name="Hillier L.W."/>
            <person name="Kamath R."/>
            <person name="Kuwabara P.E."/>
            <person name="Mardis E.R."/>
            <person name="Marra M.A."/>
            <person name="Miner T.L."/>
            <person name="Minx P."/>
            <person name="Mullikin J.C."/>
            <person name="Plumb R.W."/>
            <person name="Rogers J."/>
            <person name="Schein J.E."/>
            <person name="Sohrmann M."/>
            <person name="Spieth J."/>
            <person name="Stajich J.E."/>
            <person name="Wei C."/>
            <person name="Willey D."/>
            <person name="Wilson R.K."/>
            <person name="Durbin R."/>
            <person name="Waterston R.H."/>
        </authorList>
    </citation>
    <scope>NUCLEOTIDE SEQUENCE [LARGE SCALE GENOMIC DNA]</scope>
    <source>
        <strain evidence="15 16">AF16</strain>
    </source>
</reference>
<dbReference type="SUPFAM" id="SSF53822">
    <property type="entry name" value="Periplasmic binding protein-like I"/>
    <property type="match status" value="1"/>
</dbReference>
<keyword evidence="5" id="KW-0547">Nucleotide-binding</keyword>
<evidence type="ECO:0000313" key="16">
    <source>
        <dbReference type="Proteomes" id="UP000008549"/>
    </source>
</evidence>
<dbReference type="Pfam" id="PF01094">
    <property type="entry name" value="ANF_receptor"/>
    <property type="match status" value="1"/>
</dbReference>
<dbReference type="CDD" id="cd07302">
    <property type="entry name" value="CHD"/>
    <property type="match status" value="1"/>
</dbReference>
<feature type="domain" description="Protein kinase" evidence="13">
    <location>
        <begin position="476"/>
        <end position="769"/>
    </location>
</feature>
<dbReference type="Gene3D" id="1.10.510.10">
    <property type="entry name" value="Transferase(Phosphotransferase) domain 1"/>
    <property type="match status" value="1"/>
</dbReference>
<dbReference type="GO" id="GO:0007168">
    <property type="term" value="P:receptor guanylyl cyclase signaling pathway"/>
    <property type="evidence" value="ECO:0000318"/>
    <property type="project" value="GO_Central"/>
</dbReference>
<dbReference type="InterPro" id="IPR011009">
    <property type="entry name" value="Kinase-like_dom_sf"/>
</dbReference>
<feature type="chain" id="PRO_5002731194" description="guanylate cyclase" evidence="12">
    <location>
        <begin position="19"/>
        <end position="1066"/>
    </location>
</feature>
<dbReference type="OMA" id="LALRWHK"/>
<dbReference type="GO" id="GO:0006182">
    <property type="term" value="P:cGMP biosynthetic process"/>
    <property type="evidence" value="ECO:0000318"/>
    <property type="project" value="GO_Central"/>
</dbReference>
<dbReference type="InterPro" id="IPR001054">
    <property type="entry name" value="A/G_cyclase"/>
</dbReference>
<keyword evidence="12" id="KW-0732">Signal</keyword>
<dbReference type="SMART" id="SM00044">
    <property type="entry name" value="CYCc"/>
    <property type="match status" value="1"/>
</dbReference>
<keyword evidence="8" id="KW-0325">Glycoprotein</keyword>
<evidence type="ECO:0000256" key="11">
    <source>
        <dbReference type="SAM" id="Phobius"/>
    </source>
</evidence>
<dbReference type="InterPro" id="IPR050401">
    <property type="entry name" value="Cyclic_nucleotide_synthase"/>
</dbReference>
<dbReference type="InterPro" id="IPR028082">
    <property type="entry name" value="Peripla_BP_I"/>
</dbReference>
<evidence type="ECO:0000256" key="9">
    <source>
        <dbReference type="ARBA" id="ARBA00023239"/>
    </source>
</evidence>
<dbReference type="InterPro" id="IPR000719">
    <property type="entry name" value="Prot_kinase_dom"/>
</dbReference>
<dbReference type="GO" id="GO:0035556">
    <property type="term" value="P:intracellular signal transduction"/>
    <property type="evidence" value="ECO:0007669"/>
    <property type="project" value="InterPro"/>
</dbReference>
<evidence type="ECO:0000256" key="2">
    <source>
        <dbReference type="ARBA" id="ARBA00004167"/>
    </source>
</evidence>
<keyword evidence="7 11" id="KW-0472">Membrane</keyword>
<dbReference type="AlphaFoldDB" id="A8WMV7"/>
<dbReference type="FunCoup" id="A8WMV7">
    <property type="interactions" value="85"/>
</dbReference>
<gene>
    <name evidence="17" type="primary">gcy-25</name>
    <name evidence="15" type="synonym">Cbr-gcy-25</name>
    <name evidence="17" type="ORF">CBG00346</name>
    <name evidence="15" type="ORF">CBG_00346</name>
</gene>
<reference evidence="15 16" key="2">
    <citation type="journal article" date="2011" name="PLoS Genet.">
        <title>Caenorhabditis briggsae recombinant inbred line genotypes reveal inter-strain incompatibility and the evolution of recombination.</title>
        <authorList>
            <person name="Ross J.A."/>
            <person name="Koboldt D.C."/>
            <person name="Staisch J.E."/>
            <person name="Chamberlin H.M."/>
            <person name="Gupta B.P."/>
            <person name="Miller R.D."/>
            <person name="Baird S.E."/>
            <person name="Haag E.S."/>
        </authorList>
    </citation>
    <scope>NUCLEOTIDE SEQUENCE [LARGE SCALE GENOMIC DNA]</scope>
    <source>
        <strain evidence="15 16">AF16</strain>
    </source>
</reference>
<evidence type="ECO:0000256" key="5">
    <source>
        <dbReference type="ARBA" id="ARBA00022741"/>
    </source>
</evidence>
<dbReference type="PROSITE" id="PS50011">
    <property type="entry name" value="PROTEIN_KINASE_DOM"/>
    <property type="match status" value="1"/>
</dbReference>
<dbReference type="EMBL" id="HE600968">
    <property type="protein sequence ID" value="CAP21812.2"/>
    <property type="molecule type" value="Genomic_DNA"/>
</dbReference>
<dbReference type="GO" id="GO:0001653">
    <property type="term" value="F:peptide receptor activity"/>
    <property type="evidence" value="ECO:0000318"/>
    <property type="project" value="GO_Central"/>
</dbReference>
<keyword evidence="10" id="KW-0141">cGMP biosynthesis</keyword>
<evidence type="ECO:0000313" key="15">
    <source>
        <dbReference type="EMBL" id="CAP21812.2"/>
    </source>
</evidence>
<organism evidence="15 16">
    <name type="scientific">Caenorhabditis briggsae</name>
    <dbReference type="NCBI Taxonomy" id="6238"/>
    <lineage>
        <taxon>Eukaryota</taxon>
        <taxon>Metazoa</taxon>
        <taxon>Ecdysozoa</taxon>
        <taxon>Nematoda</taxon>
        <taxon>Chromadorea</taxon>
        <taxon>Rhabditida</taxon>
        <taxon>Rhabditina</taxon>
        <taxon>Rhabditomorpha</taxon>
        <taxon>Rhabditoidea</taxon>
        <taxon>Rhabditidae</taxon>
        <taxon>Peloderinae</taxon>
        <taxon>Caenorhabditis</taxon>
    </lineage>
</organism>
<dbReference type="SMART" id="SM00220">
    <property type="entry name" value="S_TKc"/>
    <property type="match status" value="1"/>
</dbReference>
<dbReference type="Gene3D" id="6.10.250.780">
    <property type="match status" value="1"/>
</dbReference>
<dbReference type="Proteomes" id="UP000008549">
    <property type="component" value="Unassembled WGS sequence"/>
</dbReference>
<proteinExistence type="predicted"/>
<dbReference type="GO" id="GO:0005524">
    <property type="term" value="F:ATP binding"/>
    <property type="evidence" value="ECO:0007669"/>
    <property type="project" value="InterPro"/>
</dbReference>
<dbReference type="InterPro" id="IPR029787">
    <property type="entry name" value="Nucleotide_cyclase"/>
</dbReference>
<dbReference type="GO" id="GO:0004383">
    <property type="term" value="F:guanylate cyclase activity"/>
    <property type="evidence" value="ECO:0000318"/>
    <property type="project" value="GO_Central"/>
</dbReference>
<evidence type="ECO:0000256" key="8">
    <source>
        <dbReference type="ARBA" id="ARBA00023180"/>
    </source>
</evidence>
<evidence type="ECO:0000313" key="17">
    <source>
        <dbReference type="WormBase" id="CBG00346"/>
    </source>
</evidence>
<dbReference type="InParanoid" id="A8WMV7"/>
<feature type="signal peptide" evidence="12">
    <location>
        <begin position="1"/>
        <end position="18"/>
    </location>
</feature>
<dbReference type="SUPFAM" id="SSF55073">
    <property type="entry name" value="Nucleotide cyclase"/>
    <property type="match status" value="1"/>
</dbReference>
<dbReference type="GO" id="GO:0005886">
    <property type="term" value="C:plasma membrane"/>
    <property type="evidence" value="ECO:0000318"/>
    <property type="project" value="GO_Central"/>
</dbReference>
<dbReference type="SUPFAM" id="SSF56112">
    <property type="entry name" value="Protein kinase-like (PK-like)"/>
    <property type="match status" value="1"/>
</dbReference>
<comment type="subcellular location">
    <subcellularLocation>
        <location evidence="2">Membrane</location>
        <topology evidence="2">Single-pass membrane protein</topology>
    </subcellularLocation>
</comment>
<dbReference type="GO" id="GO:0004672">
    <property type="term" value="F:protein kinase activity"/>
    <property type="evidence" value="ECO:0007669"/>
    <property type="project" value="InterPro"/>
</dbReference>
<dbReference type="HOGENOM" id="CLU_001072_1_3_1"/>
<keyword evidence="16" id="KW-1185">Reference proteome</keyword>
<dbReference type="CDD" id="cd06352">
    <property type="entry name" value="PBP1_NPR_GC-like"/>
    <property type="match status" value="1"/>
</dbReference>
<evidence type="ECO:0000256" key="7">
    <source>
        <dbReference type="ARBA" id="ARBA00023136"/>
    </source>
</evidence>